<dbReference type="Pfam" id="PF11357">
    <property type="entry name" value="Spy1"/>
    <property type="match status" value="1"/>
</dbReference>
<evidence type="ECO:0008006" key="6">
    <source>
        <dbReference type="Google" id="ProtNLM"/>
    </source>
</evidence>
<evidence type="ECO:0000256" key="3">
    <source>
        <dbReference type="SAM" id="MobiDB-lite"/>
    </source>
</evidence>
<evidence type="ECO:0000256" key="2">
    <source>
        <dbReference type="ARBA" id="ARBA00023306"/>
    </source>
</evidence>
<organism evidence="4 5">
    <name type="scientific">Candidula unifasciata</name>
    <dbReference type="NCBI Taxonomy" id="100452"/>
    <lineage>
        <taxon>Eukaryota</taxon>
        <taxon>Metazoa</taxon>
        <taxon>Spiralia</taxon>
        <taxon>Lophotrochozoa</taxon>
        <taxon>Mollusca</taxon>
        <taxon>Gastropoda</taxon>
        <taxon>Heterobranchia</taxon>
        <taxon>Euthyneura</taxon>
        <taxon>Panpulmonata</taxon>
        <taxon>Eupulmonata</taxon>
        <taxon>Stylommatophora</taxon>
        <taxon>Helicina</taxon>
        <taxon>Helicoidea</taxon>
        <taxon>Geomitridae</taxon>
        <taxon>Candidula</taxon>
    </lineage>
</organism>
<dbReference type="InterPro" id="IPR052316">
    <property type="entry name" value="Speedy-Ringo_regulator"/>
</dbReference>
<evidence type="ECO:0000256" key="1">
    <source>
        <dbReference type="ARBA" id="ARBA00010932"/>
    </source>
</evidence>
<dbReference type="GO" id="GO:0019901">
    <property type="term" value="F:protein kinase binding"/>
    <property type="evidence" value="ECO:0007669"/>
    <property type="project" value="InterPro"/>
</dbReference>
<comment type="caution">
    <text evidence="4">The sequence shown here is derived from an EMBL/GenBank/DDBJ whole genome shotgun (WGS) entry which is preliminary data.</text>
</comment>
<feature type="region of interest" description="Disordered" evidence="3">
    <location>
        <begin position="267"/>
        <end position="344"/>
    </location>
</feature>
<sequence length="344" mass="40013">MVSLSCRGVKEQFSEQRSQFCSERVLQHQNAEYSDDRSKFRDFCGDCADLGTVIKIFHKTKGTKGRQEKRYKPFISSLSAWTNSPSEDSCLEICQVPRYHTSFTETRNQYPELSQKPLPSNNACFIVKISEMNEFFKLTDDTVIQDFLRSDGCKRMADKYLIAMVFAYFKRANFSTRDYTRMNFFVGLYLASDVEEDEEEIKYEIFPWVLGVNWKTKYPSFLKLRDSLLRKIDYKAIISRRCCDEIMAIQPDNILWKRERPLHHGGAIRNYMKDPEDDGFPRGPHANPRFCPECDATDSQYDSASPASTSWFISSQETSPDDGELEDKLPEDNDDDDVWPSVEE</sequence>
<comment type="similarity">
    <text evidence="1">Belongs to the Speedy/Ringo family.</text>
</comment>
<dbReference type="Proteomes" id="UP000678393">
    <property type="component" value="Unassembled WGS sequence"/>
</dbReference>
<reference evidence="4" key="1">
    <citation type="submission" date="2021-04" db="EMBL/GenBank/DDBJ databases">
        <authorList>
            <consortium name="Molecular Ecology Group"/>
        </authorList>
    </citation>
    <scope>NUCLEOTIDE SEQUENCE</scope>
</reference>
<evidence type="ECO:0000313" key="5">
    <source>
        <dbReference type="Proteomes" id="UP000678393"/>
    </source>
</evidence>
<name>A0A8S4A723_9EUPU</name>
<dbReference type="EMBL" id="CAJHNH020007612">
    <property type="protein sequence ID" value="CAG5134816.1"/>
    <property type="molecule type" value="Genomic_DNA"/>
</dbReference>
<protein>
    <recommendedName>
        <fullName evidence="6">Speedy protein A</fullName>
    </recommendedName>
</protein>
<accession>A0A8S4A723</accession>
<feature type="compositionally biased region" description="Acidic residues" evidence="3">
    <location>
        <begin position="332"/>
        <end position="344"/>
    </location>
</feature>
<dbReference type="OrthoDB" id="9442170at2759"/>
<gene>
    <name evidence="4" type="ORF">CUNI_LOCUS20374</name>
</gene>
<keyword evidence="5" id="KW-1185">Reference proteome</keyword>
<evidence type="ECO:0000313" key="4">
    <source>
        <dbReference type="EMBL" id="CAG5134816.1"/>
    </source>
</evidence>
<dbReference type="InterPro" id="IPR020984">
    <property type="entry name" value="Speedy"/>
</dbReference>
<keyword evidence="2" id="KW-0131">Cell cycle</keyword>
<feature type="compositionally biased region" description="Polar residues" evidence="3">
    <location>
        <begin position="297"/>
        <end position="318"/>
    </location>
</feature>
<dbReference type="PANTHER" id="PTHR31545">
    <property type="entry name" value="SEEDY PROTEIN A/C FAMILY MEMBER"/>
    <property type="match status" value="1"/>
</dbReference>
<proteinExistence type="inferred from homology"/>
<dbReference type="PANTHER" id="PTHR31545:SF5">
    <property type="entry name" value="SPEEDY PROTEIN A"/>
    <property type="match status" value="1"/>
</dbReference>
<dbReference type="AlphaFoldDB" id="A0A8S4A723"/>